<dbReference type="GO" id="GO:0005634">
    <property type="term" value="C:nucleus"/>
    <property type="evidence" value="ECO:0007669"/>
    <property type="project" value="TreeGrafter"/>
</dbReference>
<evidence type="ECO:0000313" key="11">
    <source>
        <dbReference type="EMBL" id="KAF9469526.1"/>
    </source>
</evidence>
<dbReference type="PROSITE" id="PS00108">
    <property type="entry name" value="PROTEIN_KINASE_ST"/>
    <property type="match status" value="1"/>
</dbReference>
<dbReference type="InterPro" id="IPR050108">
    <property type="entry name" value="CDK"/>
</dbReference>
<dbReference type="AlphaFoldDB" id="A0A9P5YIY6"/>
<dbReference type="InterPro" id="IPR000719">
    <property type="entry name" value="Prot_kinase_dom"/>
</dbReference>
<name>A0A9P5YIY6_9AGAR</name>
<comment type="catalytic activity">
    <reaction evidence="9">
        <text>L-seryl-[protein] + ATP = O-phospho-L-seryl-[protein] + ADP + H(+)</text>
        <dbReference type="Rhea" id="RHEA:17989"/>
        <dbReference type="Rhea" id="RHEA-COMP:9863"/>
        <dbReference type="Rhea" id="RHEA-COMP:11604"/>
        <dbReference type="ChEBI" id="CHEBI:15378"/>
        <dbReference type="ChEBI" id="CHEBI:29999"/>
        <dbReference type="ChEBI" id="CHEBI:30616"/>
        <dbReference type="ChEBI" id="CHEBI:83421"/>
        <dbReference type="ChEBI" id="CHEBI:456216"/>
        <dbReference type="EC" id="2.7.11.22"/>
    </reaction>
</comment>
<dbReference type="InterPro" id="IPR011009">
    <property type="entry name" value="Kinase-like_dom_sf"/>
</dbReference>
<dbReference type="EC" id="2.7.11.22" evidence="2"/>
<comment type="similarity">
    <text evidence="1">Belongs to the protein kinase superfamily. CMGC Ser/Thr protein kinase family. CDC2/CDKX subfamily.</text>
</comment>
<feature type="domain" description="Protein kinase" evidence="10">
    <location>
        <begin position="14"/>
        <end position="394"/>
    </location>
</feature>
<dbReference type="InterPro" id="IPR008271">
    <property type="entry name" value="Ser/Thr_kinase_AS"/>
</dbReference>
<gene>
    <name evidence="11" type="ORF">BDZ94DRAFT_1242607</name>
</gene>
<dbReference type="GO" id="GO:0004693">
    <property type="term" value="F:cyclin-dependent protein serine/threonine kinase activity"/>
    <property type="evidence" value="ECO:0007669"/>
    <property type="project" value="UniProtKB-EC"/>
</dbReference>
<evidence type="ECO:0000256" key="6">
    <source>
        <dbReference type="ARBA" id="ARBA00022777"/>
    </source>
</evidence>
<evidence type="ECO:0000313" key="12">
    <source>
        <dbReference type="Proteomes" id="UP000807353"/>
    </source>
</evidence>
<evidence type="ECO:0000256" key="4">
    <source>
        <dbReference type="ARBA" id="ARBA00022679"/>
    </source>
</evidence>
<dbReference type="SUPFAM" id="SSF56112">
    <property type="entry name" value="Protein kinase-like (PK-like)"/>
    <property type="match status" value="1"/>
</dbReference>
<reference evidence="11" key="1">
    <citation type="submission" date="2020-11" db="EMBL/GenBank/DDBJ databases">
        <authorList>
            <consortium name="DOE Joint Genome Institute"/>
            <person name="Ahrendt S."/>
            <person name="Riley R."/>
            <person name="Andreopoulos W."/>
            <person name="Labutti K."/>
            <person name="Pangilinan J."/>
            <person name="Ruiz-Duenas F.J."/>
            <person name="Barrasa J.M."/>
            <person name="Sanchez-Garcia M."/>
            <person name="Camarero S."/>
            <person name="Miyauchi S."/>
            <person name="Serrano A."/>
            <person name="Linde D."/>
            <person name="Babiker R."/>
            <person name="Drula E."/>
            <person name="Ayuso-Fernandez I."/>
            <person name="Pacheco R."/>
            <person name="Padilla G."/>
            <person name="Ferreira P."/>
            <person name="Barriuso J."/>
            <person name="Kellner H."/>
            <person name="Castanera R."/>
            <person name="Alfaro M."/>
            <person name="Ramirez L."/>
            <person name="Pisabarro A.G."/>
            <person name="Kuo A."/>
            <person name="Tritt A."/>
            <person name="Lipzen A."/>
            <person name="He G."/>
            <person name="Yan M."/>
            <person name="Ng V."/>
            <person name="Cullen D."/>
            <person name="Martin F."/>
            <person name="Rosso M.-N."/>
            <person name="Henrissat B."/>
            <person name="Hibbett D."/>
            <person name="Martinez A.T."/>
            <person name="Grigoriev I.V."/>
        </authorList>
    </citation>
    <scope>NUCLEOTIDE SEQUENCE</scope>
    <source>
        <strain evidence="11">CBS 247.69</strain>
    </source>
</reference>
<proteinExistence type="inferred from homology"/>
<keyword evidence="7" id="KW-0067">ATP-binding</keyword>
<evidence type="ECO:0000256" key="7">
    <source>
        <dbReference type="ARBA" id="ARBA00022840"/>
    </source>
</evidence>
<evidence type="ECO:0000256" key="9">
    <source>
        <dbReference type="ARBA" id="ARBA00048367"/>
    </source>
</evidence>
<evidence type="ECO:0000256" key="2">
    <source>
        <dbReference type="ARBA" id="ARBA00012425"/>
    </source>
</evidence>
<evidence type="ECO:0000256" key="3">
    <source>
        <dbReference type="ARBA" id="ARBA00022527"/>
    </source>
</evidence>
<comment type="caution">
    <text evidence="11">The sequence shown here is derived from an EMBL/GenBank/DDBJ whole genome shotgun (WGS) entry which is preliminary data.</text>
</comment>
<dbReference type="PROSITE" id="PS50011">
    <property type="entry name" value="PROTEIN_KINASE_DOM"/>
    <property type="match status" value="1"/>
</dbReference>
<keyword evidence="3" id="KW-0723">Serine/threonine-protein kinase</keyword>
<dbReference type="GO" id="GO:0005524">
    <property type="term" value="F:ATP binding"/>
    <property type="evidence" value="ECO:0007669"/>
    <property type="project" value="UniProtKB-KW"/>
</dbReference>
<dbReference type="PANTHER" id="PTHR24056">
    <property type="entry name" value="CELL DIVISION PROTEIN KINASE"/>
    <property type="match status" value="1"/>
</dbReference>
<dbReference type="Proteomes" id="UP000807353">
    <property type="component" value="Unassembled WGS sequence"/>
</dbReference>
<organism evidence="11 12">
    <name type="scientific">Collybia nuda</name>
    <dbReference type="NCBI Taxonomy" id="64659"/>
    <lineage>
        <taxon>Eukaryota</taxon>
        <taxon>Fungi</taxon>
        <taxon>Dikarya</taxon>
        <taxon>Basidiomycota</taxon>
        <taxon>Agaricomycotina</taxon>
        <taxon>Agaricomycetes</taxon>
        <taxon>Agaricomycetidae</taxon>
        <taxon>Agaricales</taxon>
        <taxon>Tricholomatineae</taxon>
        <taxon>Clitocybaceae</taxon>
        <taxon>Collybia</taxon>
    </lineage>
</organism>
<protein>
    <recommendedName>
        <fullName evidence="2">cyclin-dependent kinase</fullName>
        <ecNumber evidence="2">2.7.11.22</ecNumber>
    </recommendedName>
</protein>
<dbReference type="Gene3D" id="3.30.200.20">
    <property type="entry name" value="Phosphorylase Kinase, domain 1"/>
    <property type="match status" value="1"/>
</dbReference>
<evidence type="ECO:0000259" key="10">
    <source>
        <dbReference type="PROSITE" id="PS50011"/>
    </source>
</evidence>
<keyword evidence="4" id="KW-0808">Transferase</keyword>
<keyword evidence="12" id="KW-1185">Reference proteome</keyword>
<dbReference type="SMART" id="SM00220">
    <property type="entry name" value="S_TKc"/>
    <property type="match status" value="1"/>
</dbReference>
<keyword evidence="5" id="KW-0547">Nucleotide-binding</keyword>
<keyword evidence="6 11" id="KW-0418">Kinase</keyword>
<comment type="catalytic activity">
    <reaction evidence="8">
        <text>L-threonyl-[protein] + ATP = O-phospho-L-threonyl-[protein] + ADP + H(+)</text>
        <dbReference type="Rhea" id="RHEA:46608"/>
        <dbReference type="Rhea" id="RHEA-COMP:11060"/>
        <dbReference type="Rhea" id="RHEA-COMP:11605"/>
        <dbReference type="ChEBI" id="CHEBI:15378"/>
        <dbReference type="ChEBI" id="CHEBI:30013"/>
        <dbReference type="ChEBI" id="CHEBI:30616"/>
        <dbReference type="ChEBI" id="CHEBI:61977"/>
        <dbReference type="ChEBI" id="CHEBI:456216"/>
        <dbReference type="EC" id="2.7.11.22"/>
    </reaction>
</comment>
<dbReference type="EMBL" id="MU150229">
    <property type="protein sequence ID" value="KAF9469526.1"/>
    <property type="molecule type" value="Genomic_DNA"/>
</dbReference>
<dbReference type="PANTHER" id="PTHR24056:SF171">
    <property type="entry name" value="CYCLIN-DEPENDENT KINASE 20"/>
    <property type="match status" value="1"/>
</dbReference>
<sequence length="432" mass="48468">MTMSPSSGSGFEEDELYEIIEEGPVSTVSRTWITIADDEEPQCVVVKTATIVRKFSKEPHDIVKEVRILSSISHPNIIKVLDQNCDTDSMSPSLNFWMMYIPISLSQVLTAPSFSPHPLPAHNLTEQVSLTLEVQFNNVAQSIMYQTLSALSYLHGMGIAHRDIKPNNILLTLDGHVQLIDFGIAWKDCENNDGSQDDLWPEPRNRMYFEVSTGPYRAPELLFGSRDYNPFAIDLWSLGATFAGFFTPLRLHPEEEDEFQDQVDDGQPPKPFIVPEGLNVSDPDVQWTRDTLFNGSRGEIGLVWSIFKIRGTPTPQIWPGFEDLPDANRITFSVVPPVALRRLLPNLPLSTEDLDPGHIRGEETPSALDLLLRLLLYPPGNRFPAQKALSHPWFTSRILLPEDYPAQVNGGRQKVSELDGKTLGELLRAILS</sequence>
<evidence type="ECO:0000256" key="1">
    <source>
        <dbReference type="ARBA" id="ARBA00006485"/>
    </source>
</evidence>
<evidence type="ECO:0000256" key="8">
    <source>
        <dbReference type="ARBA" id="ARBA00047811"/>
    </source>
</evidence>
<dbReference type="Gene3D" id="1.10.510.10">
    <property type="entry name" value="Transferase(Phosphotransferase) domain 1"/>
    <property type="match status" value="1"/>
</dbReference>
<accession>A0A9P5YIY6</accession>
<evidence type="ECO:0000256" key="5">
    <source>
        <dbReference type="ARBA" id="ARBA00022741"/>
    </source>
</evidence>
<dbReference type="Pfam" id="PF00069">
    <property type="entry name" value="Pkinase"/>
    <property type="match status" value="1"/>
</dbReference>
<dbReference type="OrthoDB" id="413582at2759"/>